<dbReference type="InterPro" id="IPR012938">
    <property type="entry name" value="Glc/Sorbosone_DH"/>
</dbReference>
<sequence length="709" mass="77000">MTGSPGIRPGPGPRPRPILLTPLLVLALLLSVLVALPGGTAHAAEPITDPIPERPTTSGIGLTVEEFAAFPKSEPPDGPVTDPRLRRHARINYLSELPDGSGRMAVPDLNGKLYLVENGTPRVYLDVAGTFSPAFFASQGLGMGFGFVTFDPRFKKNGRFYTVHTELASATTAVPDMRQASNTVYHGIVTEWTADDPSADTFEGTRREVLRIGFTGRVHGIQQIDFNPTARPHDKDYGLLYLAVGDGGQGARNSEPQSLAVPHGKILRIDPRGTNSANGKYGIPSRNPFVGTPGALGEIYAYGMRDPHRFSWDTGGRNRMYLGHIGEHAIEAVYEVRAGDNLGWSEREGAFVFDKTATDPCAKIQPLPADDEKYGYTYPVAAYDHDPPANWNCTSDVGRAIVGGFVLRDRDLPELYGKYVFGDLVDGRLLYADTKDMRRGGTELAKLYDLMLYDESGTRVTLQDLAGDSRVDLRFGQDADGGLYLLSKANGRIWKVTGTRKFASCDTDGTKVTNVMAGRNWAPVTPSKWQFPGREAILAEAGAARPGPRRPFEYAVLTAGPPAFGSVRIDARVRIDTPVEITNRDVIIVFGHQSDTKFYYAHLSTDNTIYPHNGIFVVNDADRLRLEDQWNGATGAPPAITDSAWHNVRVVHCPGTGEIAVYLDGSKQPLMTAVDTTLSSGRVGFGSFDNTGRMRDLKVTGSGGAALTR</sequence>
<organism evidence="3 4">
    <name type="scientific">Streptomyces liliifuscus</name>
    <dbReference type="NCBI Taxonomy" id="2797636"/>
    <lineage>
        <taxon>Bacteria</taxon>
        <taxon>Bacillati</taxon>
        <taxon>Actinomycetota</taxon>
        <taxon>Actinomycetes</taxon>
        <taxon>Kitasatosporales</taxon>
        <taxon>Streptomycetaceae</taxon>
        <taxon>Streptomyces</taxon>
    </lineage>
</organism>
<gene>
    <name evidence="3" type="ORF">JEQ17_08010</name>
</gene>
<dbReference type="InterPro" id="IPR011041">
    <property type="entry name" value="Quinoprot_gluc/sorb_DH_b-prop"/>
</dbReference>
<keyword evidence="4" id="KW-1185">Reference proteome</keyword>
<feature type="domain" description="Glucose/Sorbosone dehydrogenase" evidence="2">
    <location>
        <begin position="95"/>
        <end position="351"/>
    </location>
</feature>
<feature type="signal peptide" evidence="1">
    <location>
        <begin position="1"/>
        <end position="43"/>
    </location>
</feature>
<dbReference type="SUPFAM" id="SSF50952">
    <property type="entry name" value="Soluble quinoprotein glucose dehydrogenase"/>
    <property type="match status" value="1"/>
</dbReference>
<dbReference type="EMBL" id="CP066831">
    <property type="protein sequence ID" value="QQM39412.1"/>
    <property type="molecule type" value="Genomic_DNA"/>
</dbReference>
<feature type="chain" id="PRO_5032533295" evidence="1">
    <location>
        <begin position="44"/>
        <end position="709"/>
    </location>
</feature>
<dbReference type="AlphaFoldDB" id="A0A7T7I1U6"/>
<evidence type="ECO:0000259" key="2">
    <source>
        <dbReference type="Pfam" id="PF07995"/>
    </source>
</evidence>
<dbReference type="Gene3D" id="2.120.10.30">
    <property type="entry name" value="TolB, C-terminal domain"/>
    <property type="match status" value="1"/>
</dbReference>
<dbReference type="Proteomes" id="UP000595636">
    <property type="component" value="Chromosome"/>
</dbReference>
<dbReference type="PANTHER" id="PTHR19328:SF13">
    <property type="entry name" value="HIPL1 PROTEIN"/>
    <property type="match status" value="1"/>
</dbReference>
<keyword evidence="1" id="KW-0732">Signal</keyword>
<evidence type="ECO:0000313" key="4">
    <source>
        <dbReference type="Proteomes" id="UP000595636"/>
    </source>
</evidence>
<dbReference type="KEGG" id="slf:JEQ17_08010"/>
<dbReference type="RefSeq" id="WP_200394559.1">
    <property type="nucleotide sequence ID" value="NZ_CP066831.1"/>
</dbReference>
<name>A0A7T7I1U6_9ACTN</name>
<evidence type="ECO:0000256" key="1">
    <source>
        <dbReference type="SAM" id="SignalP"/>
    </source>
</evidence>
<evidence type="ECO:0000313" key="3">
    <source>
        <dbReference type="EMBL" id="QQM39412.1"/>
    </source>
</evidence>
<reference evidence="3 4" key="1">
    <citation type="submission" date="2020-12" db="EMBL/GenBank/DDBJ databases">
        <title>A novel species.</title>
        <authorList>
            <person name="Li K."/>
        </authorList>
    </citation>
    <scope>NUCLEOTIDE SEQUENCE [LARGE SCALE GENOMIC DNA]</scope>
    <source>
        <strain evidence="3 4">ZYC-3</strain>
    </source>
</reference>
<protein>
    <submittedName>
        <fullName evidence="3">PQQ-dependent sugar dehydrogenase</fullName>
    </submittedName>
</protein>
<proteinExistence type="predicted"/>
<dbReference type="Pfam" id="PF07995">
    <property type="entry name" value="GSDH"/>
    <property type="match status" value="1"/>
</dbReference>
<dbReference type="Gene3D" id="2.60.120.560">
    <property type="entry name" value="Exo-inulinase, domain 1"/>
    <property type="match status" value="1"/>
</dbReference>
<dbReference type="InterPro" id="IPR011042">
    <property type="entry name" value="6-blade_b-propeller_TolB-like"/>
</dbReference>
<dbReference type="PANTHER" id="PTHR19328">
    <property type="entry name" value="HEDGEHOG-INTERACTING PROTEIN"/>
    <property type="match status" value="1"/>
</dbReference>
<accession>A0A7T7I1U6</accession>